<evidence type="ECO:0000313" key="1">
    <source>
        <dbReference type="EMBL" id="MDR6409143.1"/>
    </source>
</evidence>
<dbReference type="InterPro" id="IPR010261">
    <property type="entry name" value="Tir_chaperone"/>
</dbReference>
<name>A0A1M6MR77_9BURK</name>
<dbReference type="OrthoDB" id="5997282at2"/>
<dbReference type="EMBL" id="FRAB01000008">
    <property type="protein sequence ID" value="SHJ85957.1"/>
    <property type="molecule type" value="Genomic_DNA"/>
</dbReference>
<dbReference type="Pfam" id="PF05932">
    <property type="entry name" value="CesT"/>
    <property type="match status" value="1"/>
</dbReference>
<dbReference type="KEGG" id="pts:CUJ90_30910"/>
<dbReference type="GO" id="GO:0030254">
    <property type="term" value="P:protein secretion by the type III secretion system"/>
    <property type="evidence" value="ECO:0007669"/>
    <property type="project" value="InterPro"/>
</dbReference>
<evidence type="ECO:0000313" key="3">
    <source>
        <dbReference type="Proteomes" id="UP000184395"/>
    </source>
</evidence>
<keyword evidence="4" id="KW-1185">Reference proteome</keyword>
<gene>
    <name evidence="1" type="ORF">J2804_002547</name>
    <name evidence="2" type="ORF">SAMN05192548_100860</name>
</gene>
<organism evidence="2 3">
    <name type="scientific">Paraburkholderia terricola</name>
    <dbReference type="NCBI Taxonomy" id="169427"/>
    <lineage>
        <taxon>Bacteria</taxon>
        <taxon>Pseudomonadati</taxon>
        <taxon>Pseudomonadota</taxon>
        <taxon>Betaproteobacteria</taxon>
        <taxon>Burkholderiales</taxon>
        <taxon>Burkholderiaceae</taxon>
        <taxon>Paraburkholderia</taxon>
    </lineage>
</organism>
<accession>A0A1M6MR77</accession>
<dbReference type="EMBL" id="JAVDRP010000004">
    <property type="protein sequence ID" value="MDR6409143.1"/>
    <property type="molecule type" value="Genomic_DNA"/>
</dbReference>
<dbReference type="Proteomes" id="UP000184395">
    <property type="component" value="Unassembled WGS sequence"/>
</dbReference>
<dbReference type="Proteomes" id="UP001264340">
    <property type="component" value="Unassembled WGS sequence"/>
</dbReference>
<sequence length="155" mass="17574">MDTNDTSERYAQLIRDLCATVGLADAEHVLRTRSIEVEGFDVRLEYFENDLEAMYANFHYGTVTAGRTLVVFRLMLEANLLIYAQDQAQLGLDTDTGGIVLVLRVPMTYDVDGNTLADLLAHYAEHGRYWRQSIIESTDEMFEGIVAGEFVWLRA</sequence>
<dbReference type="RefSeq" id="WP_073428346.1">
    <property type="nucleotide sequence ID" value="NZ_CADFGY010000010.1"/>
</dbReference>
<dbReference type="GeneID" id="301982504"/>
<dbReference type="AlphaFoldDB" id="A0A1M6MR77"/>
<proteinExistence type="predicted"/>
<reference evidence="1 4" key="2">
    <citation type="submission" date="2023-07" db="EMBL/GenBank/DDBJ databases">
        <title>Sorghum-associated microbial communities from plants grown in Nebraska, USA.</title>
        <authorList>
            <person name="Schachtman D."/>
        </authorList>
    </citation>
    <scope>NUCLEOTIDE SEQUENCE [LARGE SCALE GENOMIC DNA]</scope>
    <source>
        <strain evidence="1 4">DS1316</strain>
    </source>
</reference>
<evidence type="ECO:0000313" key="4">
    <source>
        <dbReference type="Proteomes" id="UP001264340"/>
    </source>
</evidence>
<evidence type="ECO:0000313" key="2">
    <source>
        <dbReference type="EMBL" id="SHJ85957.1"/>
    </source>
</evidence>
<dbReference type="Gene3D" id="3.30.1460.10">
    <property type="match status" value="1"/>
</dbReference>
<reference evidence="2 3" key="1">
    <citation type="submission" date="2016-11" db="EMBL/GenBank/DDBJ databases">
        <authorList>
            <person name="Jaros S."/>
            <person name="Januszkiewicz K."/>
            <person name="Wedrychowicz H."/>
        </authorList>
    </citation>
    <scope>NUCLEOTIDE SEQUENCE [LARGE SCALE GENOMIC DNA]</scope>
    <source>
        <strain evidence="2 3">LMG 20594</strain>
    </source>
</reference>
<protein>
    <submittedName>
        <fullName evidence="2">Tir chaperone protein (CesT) family protein</fullName>
    </submittedName>
</protein>
<dbReference type="SUPFAM" id="SSF69635">
    <property type="entry name" value="Type III secretory system chaperone-like"/>
    <property type="match status" value="1"/>
</dbReference>